<feature type="chain" id="PRO_5035799477" description="Core-2/I-Branching enzyme" evidence="6">
    <location>
        <begin position="29"/>
        <end position="464"/>
    </location>
</feature>
<keyword evidence="6" id="KW-0732">Signal</keyword>
<keyword evidence="8" id="KW-1185">Reference proteome</keyword>
<keyword evidence="4" id="KW-0472">Membrane</keyword>
<dbReference type="EnsemblMetazoa" id="OVOC2556.1">
    <property type="protein sequence ID" value="OVOC2556.1"/>
    <property type="gene ID" value="WBGene00239365"/>
</dbReference>
<dbReference type="AlphaFoldDB" id="A0A8R1TQX5"/>
<reference evidence="7" key="2">
    <citation type="submission" date="2022-06" db="UniProtKB">
        <authorList>
            <consortium name="EnsemblMetazoa"/>
        </authorList>
    </citation>
    <scope>IDENTIFICATION</scope>
</reference>
<sequence length="464" mass="53106">MKYEMLSTTKLSIVLLLVSFLFMSGLNRTNVSGNNDQVLHISNELGADAYLQERKSSQLLPLLYKHSPSRNECDLIFSDLLVAIQIGKKPFTVKSEKVDKEISTSCENIKQRGTYSENSRTEIEKNFPLIFIRVVYKAYHVQELLFNLIYAPQNLYCYALDRKSNSVFHEHMKNLSKCFPNVFLTKIEYDVDSAGHNVTRSYLECLNILWKKPAWKYAILLQNDDIPLKNNYEMVQILNALNGSNAINAGRPFLHRLPKNANWSYAALRLYKNSSKNRPDILLQIAKGSSSVILSRSFVEFVMGSLNLSTLIEMFDSKPYGTDEMLFHSLHSDDSLDAPGGFTRKCIDKQSGFITRYVVWTWSNRPCRSGKYRHNVCIFGVADLISLREVQELFANKMLSESDYGAIACWARYLAQRTSSNSTTIDLENYRQSQVNFYPEIRMVPTTDNKSGMLLCLISSTLHI</sequence>
<organism evidence="7 8">
    <name type="scientific">Onchocerca volvulus</name>
    <dbReference type="NCBI Taxonomy" id="6282"/>
    <lineage>
        <taxon>Eukaryota</taxon>
        <taxon>Metazoa</taxon>
        <taxon>Ecdysozoa</taxon>
        <taxon>Nematoda</taxon>
        <taxon>Chromadorea</taxon>
        <taxon>Rhabditida</taxon>
        <taxon>Spirurina</taxon>
        <taxon>Spiruromorpha</taxon>
        <taxon>Filarioidea</taxon>
        <taxon>Onchocercidae</taxon>
        <taxon>Onchocerca</taxon>
    </lineage>
</organism>
<name>A0A8R1TQX5_ONCVO</name>
<dbReference type="EMBL" id="CMVM020000075">
    <property type="status" value="NOT_ANNOTATED_CDS"/>
    <property type="molecule type" value="Genomic_DNA"/>
</dbReference>
<evidence type="ECO:0000256" key="2">
    <source>
        <dbReference type="ARBA" id="ARBA00022676"/>
    </source>
</evidence>
<evidence type="ECO:0000256" key="3">
    <source>
        <dbReference type="ARBA" id="ARBA00022679"/>
    </source>
</evidence>
<reference evidence="8" key="1">
    <citation type="submission" date="2013-10" db="EMBL/GenBank/DDBJ databases">
        <title>Genome sequencing of Onchocerca volvulus.</title>
        <authorList>
            <person name="Cotton J."/>
            <person name="Tsai J."/>
            <person name="Stanley E."/>
            <person name="Tracey A."/>
            <person name="Holroyd N."/>
            <person name="Lustigman S."/>
            <person name="Berriman M."/>
        </authorList>
    </citation>
    <scope>NUCLEOTIDE SEQUENCE</scope>
</reference>
<evidence type="ECO:0000256" key="6">
    <source>
        <dbReference type="SAM" id="SignalP"/>
    </source>
</evidence>
<dbReference type="InterPro" id="IPR003406">
    <property type="entry name" value="Glyco_trans_14"/>
</dbReference>
<accession>A0A8R1TQX5</accession>
<evidence type="ECO:0000256" key="1">
    <source>
        <dbReference type="ARBA" id="ARBA00004606"/>
    </source>
</evidence>
<proteinExistence type="predicted"/>
<dbReference type="OMA" id="CENIKQR"/>
<dbReference type="PANTHER" id="PTHR46671:SF7">
    <property type="entry name" value="CORE-2_I-BRANCHING ENZYME"/>
    <property type="match status" value="1"/>
</dbReference>
<dbReference type="PANTHER" id="PTHR46671">
    <property type="entry name" value="PROTEIN CBG11221"/>
    <property type="match status" value="1"/>
</dbReference>
<evidence type="ECO:0000256" key="4">
    <source>
        <dbReference type="ARBA" id="ARBA00023136"/>
    </source>
</evidence>
<keyword evidence="5" id="KW-0325">Glycoprotein</keyword>
<dbReference type="Pfam" id="PF02485">
    <property type="entry name" value="Branch"/>
    <property type="match status" value="1"/>
</dbReference>
<dbReference type="GO" id="GO:0016020">
    <property type="term" value="C:membrane"/>
    <property type="evidence" value="ECO:0007669"/>
    <property type="project" value="UniProtKB-SubCell"/>
</dbReference>
<feature type="signal peptide" evidence="6">
    <location>
        <begin position="1"/>
        <end position="28"/>
    </location>
</feature>
<comment type="subcellular location">
    <subcellularLocation>
        <location evidence="1">Membrane</location>
        <topology evidence="1">Single-pass type II membrane protein</topology>
    </subcellularLocation>
</comment>
<dbReference type="GO" id="GO:0016757">
    <property type="term" value="F:glycosyltransferase activity"/>
    <property type="evidence" value="ECO:0007669"/>
    <property type="project" value="UniProtKB-KW"/>
</dbReference>
<evidence type="ECO:0000313" key="8">
    <source>
        <dbReference type="Proteomes" id="UP000024404"/>
    </source>
</evidence>
<keyword evidence="3" id="KW-0808">Transferase</keyword>
<evidence type="ECO:0000256" key="5">
    <source>
        <dbReference type="ARBA" id="ARBA00023180"/>
    </source>
</evidence>
<evidence type="ECO:0008006" key="9">
    <source>
        <dbReference type="Google" id="ProtNLM"/>
    </source>
</evidence>
<dbReference type="Proteomes" id="UP000024404">
    <property type="component" value="Unassembled WGS sequence"/>
</dbReference>
<evidence type="ECO:0000313" key="7">
    <source>
        <dbReference type="EnsemblMetazoa" id="OVOC2556.1"/>
    </source>
</evidence>
<keyword evidence="2" id="KW-0328">Glycosyltransferase</keyword>
<protein>
    <recommendedName>
        <fullName evidence="9">Core-2/I-Branching enzyme</fullName>
    </recommendedName>
</protein>